<dbReference type="PANTHER" id="PTHR23419:SF8">
    <property type="entry name" value="FI09726P"/>
    <property type="match status" value="1"/>
</dbReference>
<reference evidence="2 3" key="1">
    <citation type="submission" date="2019-03" db="EMBL/GenBank/DDBJ databases">
        <title>Genomic Encyclopedia of Type Strains, Phase IV (KMG-IV): sequencing the most valuable type-strain genomes for metagenomic binning, comparative biology and taxonomic classification.</title>
        <authorList>
            <person name="Goeker M."/>
        </authorList>
    </citation>
    <scope>NUCLEOTIDE SEQUENCE [LARGE SCALE GENOMIC DNA]</scope>
    <source>
        <strain evidence="2 3">DSM 7445</strain>
    </source>
</reference>
<dbReference type="GO" id="GO:0005507">
    <property type="term" value="F:copper ion binding"/>
    <property type="evidence" value="ECO:0007669"/>
    <property type="project" value="TreeGrafter"/>
</dbReference>
<dbReference type="InterPro" id="IPR011322">
    <property type="entry name" value="N-reg_PII-like_a/b"/>
</dbReference>
<evidence type="ECO:0000313" key="2">
    <source>
        <dbReference type="EMBL" id="TCS37306.1"/>
    </source>
</evidence>
<keyword evidence="3" id="KW-1185">Reference proteome</keyword>
<dbReference type="OrthoDB" id="37622at2"/>
<dbReference type="GO" id="GO:0010038">
    <property type="term" value="P:response to metal ion"/>
    <property type="evidence" value="ECO:0007669"/>
    <property type="project" value="InterPro"/>
</dbReference>
<evidence type="ECO:0000313" key="3">
    <source>
        <dbReference type="Proteomes" id="UP000295382"/>
    </source>
</evidence>
<proteinExistence type="inferred from homology"/>
<dbReference type="Pfam" id="PF03091">
    <property type="entry name" value="CutA1"/>
    <property type="match status" value="1"/>
</dbReference>
<dbReference type="PANTHER" id="PTHR23419">
    <property type="entry name" value="DIVALENT CATION TOLERANCE CUTA-RELATED"/>
    <property type="match status" value="1"/>
</dbReference>
<name>A0A4R3HVN2_PAULE</name>
<dbReference type="InterPro" id="IPR004323">
    <property type="entry name" value="Ion_tolerance_CutA"/>
</dbReference>
<dbReference type="RefSeq" id="WP_132258258.1">
    <property type="nucleotide sequence ID" value="NZ_SLZQ01000004.1"/>
</dbReference>
<dbReference type="Proteomes" id="UP000295382">
    <property type="component" value="Unassembled WGS sequence"/>
</dbReference>
<evidence type="ECO:0000256" key="1">
    <source>
        <dbReference type="ARBA" id="ARBA00010169"/>
    </source>
</evidence>
<comment type="caution">
    <text evidence="2">The sequence shown here is derived from an EMBL/GenBank/DDBJ whole genome shotgun (WGS) entry which is preliminary data.</text>
</comment>
<dbReference type="AlphaFoldDB" id="A0A4R3HVN2"/>
<dbReference type="Gene3D" id="3.30.70.120">
    <property type="match status" value="1"/>
</dbReference>
<accession>A0A4R3HVN2</accession>
<comment type="similarity">
    <text evidence="1">Belongs to the CutA family.</text>
</comment>
<dbReference type="InterPro" id="IPR015867">
    <property type="entry name" value="N-reg_PII/ATP_PRibTrfase_C"/>
</dbReference>
<dbReference type="EMBL" id="SLZQ01000004">
    <property type="protein sequence ID" value="TCS37306.1"/>
    <property type="molecule type" value="Genomic_DNA"/>
</dbReference>
<sequence>MKSVLLVMTNMPDEASAENLARILVDNRLAACVNCLPGVQSIYRWKGAVEQATETALLIKTIAGRYSELEAAIRQHHPYEVPEIIAIPPSTGWTPYLSWIVEETEKDIDV</sequence>
<dbReference type="SUPFAM" id="SSF54913">
    <property type="entry name" value="GlnB-like"/>
    <property type="match status" value="1"/>
</dbReference>
<gene>
    <name evidence="2" type="ORF">EDC30_104105</name>
</gene>
<protein>
    <submittedName>
        <fullName evidence="2">Periplasmic divalent cation tolerance protein</fullName>
    </submittedName>
</protein>
<organism evidence="2 3">
    <name type="scientific">Paucimonas lemoignei</name>
    <name type="common">Pseudomonas lemoignei</name>
    <dbReference type="NCBI Taxonomy" id="29443"/>
    <lineage>
        <taxon>Bacteria</taxon>
        <taxon>Pseudomonadati</taxon>
        <taxon>Pseudomonadota</taxon>
        <taxon>Betaproteobacteria</taxon>
        <taxon>Burkholderiales</taxon>
        <taxon>Burkholderiaceae</taxon>
        <taxon>Paucimonas</taxon>
    </lineage>
</organism>